<dbReference type="InterPro" id="IPR036249">
    <property type="entry name" value="Thioredoxin-like_sf"/>
</dbReference>
<accession>A0A8J3L732</accession>
<feature type="active site" description="Nucleophile" evidence="8">
    <location>
        <position position="36"/>
    </location>
</feature>
<dbReference type="PANTHER" id="PTHR45663">
    <property type="entry name" value="GEO12009P1"/>
    <property type="match status" value="1"/>
</dbReference>
<feature type="site" description="Contributes to redox potential value" evidence="8">
    <location>
        <position position="38"/>
    </location>
</feature>
<evidence type="ECO:0000256" key="8">
    <source>
        <dbReference type="PIRSR" id="PIRSR000077-1"/>
    </source>
</evidence>
<keyword evidence="3" id="KW-0249">Electron transport</keyword>
<keyword evidence="12" id="KW-1185">Reference proteome</keyword>
<dbReference type="PRINTS" id="PR00421">
    <property type="entry name" value="THIOREDOXIN"/>
</dbReference>
<dbReference type="NCBIfam" id="TIGR01068">
    <property type="entry name" value="thioredoxin"/>
    <property type="match status" value="1"/>
</dbReference>
<feature type="site" description="Contributes to redox potential value" evidence="8">
    <location>
        <position position="37"/>
    </location>
</feature>
<dbReference type="GO" id="GO:0005829">
    <property type="term" value="C:cytosol"/>
    <property type="evidence" value="ECO:0007669"/>
    <property type="project" value="TreeGrafter"/>
</dbReference>
<dbReference type="AlphaFoldDB" id="A0A8J3L732"/>
<dbReference type="Proteomes" id="UP000630887">
    <property type="component" value="Unassembled WGS sequence"/>
</dbReference>
<evidence type="ECO:0000256" key="9">
    <source>
        <dbReference type="PIRSR" id="PIRSR000077-4"/>
    </source>
</evidence>
<evidence type="ECO:0000256" key="3">
    <source>
        <dbReference type="ARBA" id="ARBA00022982"/>
    </source>
</evidence>
<dbReference type="FunFam" id="3.40.30.10:FF:000001">
    <property type="entry name" value="Thioredoxin"/>
    <property type="match status" value="1"/>
</dbReference>
<sequence>MSEKNGALIEVTDATFADVVLKSDRPVVVDFWAEWCAPCKVLERSLNELSAEFGDRVVFTKLDSDNNPETARAYKVMSMPTLIVFRNGEVVASAIGNRPKMALRQFLETGIAG</sequence>
<organism evidence="11 12">
    <name type="scientific">Catellatospora coxensis</name>
    <dbReference type="NCBI Taxonomy" id="310354"/>
    <lineage>
        <taxon>Bacteria</taxon>
        <taxon>Bacillati</taxon>
        <taxon>Actinomycetota</taxon>
        <taxon>Actinomycetes</taxon>
        <taxon>Micromonosporales</taxon>
        <taxon>Micromonosporaceae</taxon>
        <taxon>Catellatospora</taxon>
    </lineage>
</organism>
<evidence type="ECO:0000256" key="6">
    <source>
        <dbReference type="NCBIfam" id="TIGR01068"/>
    </source>
</evidence>
<dbReference type="CDD" id="cd02947">
    <property type="entry name" value="TRX_family"/>
    <property type="match status" value="1"/>
</dbReference>
<dbReference type="InterPro" id="IPR017937">
    <property type="entry name" value="Thioredoxin_CS"/>
</dbReference>
<dbReference type="PROSITE" id="PS00194">
    <property type="entry name" value="THIOREDOXIN_1"/>
    <property type="match status" value="1"/>
</dbReference>
<feature type="active site" description="Nucleophile" evidence="8">
    <location>
        <position position="39"/>
    </location>
</feature>
<evidence type="ECO:0000256" key="7">
    <source>
        <dbReference type="PIRNR" id="PIRNR000077"/>
    </source>
</evidence>
<dbReference type="Pfam" id="PF00085">
    <property type="entry name" value="Thioredoxin"/>
    <property type="match status" value="1"/>
</dbReference>
<dbReference type="RefSeq" id="WP_275412090.1">
    <property type="nucleotide sequence ID" value="NZ_BAAALC010000079.1"/>
</dbReference>
<feature type="domain" description="Thioredoxin" evidence="10">
    <location>
        <begin position="1"/>
        <end position="112"/>
    </location>
</feature>
<proteinExistence type="inferred from homology"/>
<protein>
    <recommendedName>
        <fullName evidence="6 7">Thioredoxin</fullName>
    </recommendedName>
</protein>
<reference evidence="11 12" key="1">
    <citation type="submission" date="2021-01" db="EMBL/GenBank/DDBJ databases">
        <title>Whole genome shotgun sequence of Catellatospora coxensis NBRC 107359.</title>
        <authorList>
            <person name="Komaki H."/>
            <person name="Tamura T."/>
        </authorList>
    </citation>
    <scope>NUCLEOTIDE SEQUENCE [LARGE SCALE GENOMIC DNA]</scope>
    <source>
        <strain evidence="11 12">NBRC 107359</strain>
    </source>
</reference>
<feature type="site" description="Deprotonates C-terminal active site Cys" evidence="8">
    <location>
        <position position="30"/>
    </location>
</feature>
<dbReference type="PIRSF" id="PIRSF000077">
    <property type="entry name" value="Thioredoxin"/>
    <property type="match status" value="1"/>
</dbReference>
<dbReference type="PROSITE" id="PS51352">
    <property type="entry name" value="THIOREDOXIN_2"/>
    <property type="match status" value="1"/>
</dbReference>
<dbReference type="GO" id="GO:0045454">
    <property type="term" value="P:cell redox homeostasis"/>
    <property type="evidence" value="ECO:0007669"/>
    <property type="project" value="TreeGrafter"/>
</dbReference>
<dbReference type="EMBL" id="BONI01000070">
    <property type="protein sequence ID" value="GIG09681.1"/>
    <property type="molecule type" value="Genomic_DNA"/>
</dbReference>
<evidence type="ECO:0000256" key="1">
    <source>
        <dbReference type="ARBA" id="ARBA00008987"/>
    </source>
</evidence>
<keyword evidence="2" id="KW-0813">Transport</keyword>
<dbReference type="InterPro" id="IPR005746">
    <property type="entry name" value="Thioredoxin"/>
</dbReference>
<dbReference type="GO" id="GO:0015035">
    <property type="term" value="F:protein-disulfide reductase activity"/>
    <property type="evidence" value="ECO:0007669"/>
    <property type="project" value="UniProtKB-UniRule"/>
</dbReference>
<dbReference type="InterPro" id="IPR013766">
    <property type="entry name" value="Thioredoxin_domain"/>
</dbReference>
<dbReference type="Gene3D" id="3.40.30.10">
    <property type="entry name" value="Glutaredoxin"/>
    <property type="match status" value="1"/>
</dbReference>
<feature type="disulfide bond" description="Redox-active" evidence="9">
    <location>
        <begin position="36"/>
        <end position="39"/>
    </location>
</feature>
<name>A0A8J3L732_9ACTN</name>
<keyword evidence="5 9" id="KW-0676">Redox-active center</keyword>
<comment type="caution">
    <text evidence="11">The sequence shown here is derived from an EMBL/GenBank/DDBJ whole genome shotgun (WGS) entry which is preliminary data.</text>
</comment>
<evidence type="ECO:0000256" key="4">
    <source>
        <dbReference type="ARBA" id="ARBA00023157"/>
    </source>
</evidence>
<keyword evidence="4 9" id="KW-1015">Disulfide bond</keyword>
<evidence type="ECO:0000313" key="12">
    <source>
        <dbReference type="Proteomes" id="UP000630887"/>
    </source>
</evidence>
<evidence type="ECO:0000256" key="2">
    <source>
        <dbReference type="ARBA" id="ARBA00022448"/>
    </source>
</evidence>
<evidence type="ECO:0000256" key="5">
    <source>
        <dbReference type="ARBA" id="ARBA00023284"/>
    </source>
</evidence>
<dbReference type="PANTHER" id="PTHR45663:SF11">
    <property type="entry name" value="GEO12009P1"/>
    <property type="match status" value="1"/>
</dbReference>
<dbReference type="SUPFAM" id="SSF52833">
    <property type="entry name" value="Thioredoxin-like"/>
    <property type="match status" value="1"/>
</dbReference>
<evidence type="ECO:0000259" key="10">
    <source>
        <dbReference type="PROSITE" id="PS51352"/>
    </source>
</evidence>
<evidence type="ECO:0000313" key="11">
    <source>
        <dbReference type="EMBL" id="GIG09681.1"/>
    </source>
</evidence>
<gene>
    <name evidence="11" type="primary">trxA_2</name>
    <name evidence="11" type="ORF">Cco03nite_63810</name>
</gene>
<comment type="similarity">
    <text evidence="1 7">Belongs to the thioredoxin family.</text>
</comment>